<accession>A0A383AKX5</accession>
<sequence length="154" mass="17449">MKERIIVDSEQRNKIEELCRDQHVCVLTTLGADSPTAHLQAFVQTEDFDLVLIMLEGSEKYSNLLLRPGAAVVVDDRDTGDVPSMQVTRATFCGVAQEVARGPGEWERLKRLFLAKNPFEEPFFGYEALRMVRLKTQKVSYAKGLQDTFKVQLV</sequence>
<dbReference type="EMBL" id="UINC01192613">
    <property type="protein sequence ID" value="SVE07845.1"/>
    <property type="molecule type" value="Genomic_DNA"/>
</dbReference>
<proteinExistence type="predicted"/>
<organism evidence="1">
    <name type="scientific">marine metagenome</name>
    <dbReference type="NCBI Taxonomy" id="408172"/>
    <lineage>
        <taxon>unclassified sequences</taxon>
        <taxon>metagenomes</taxon>
        <taxon>ecological metagenomes</taxon>
    </lineage>
</organism>
<reference evidence="1" key="1">
    <citation type="submission" date="2018-05" db="EMBL/GenBank/DDBJ databases">
        <authorList>
            <person name="Lanie J.A."/>
            <person name="Ng W.-L."/>
            <person name="Kazmierczak K.M."/>
            <person name="Andrzejewski T.M."/>
            <person name="Davidsen T.M."/>
            <person name="Wayne K.J."/>
            <person name="Tettelin H."/>
            <person name="Glass J.I."/>
            <person name="Rusch D."/>
            <person name="Podicherti R."/>
            <person name="Tsui H.-C.T."/>
            <person name="Winkler M.E."/>
        </authorList>
    </citation>
    <scope>NUCLEOTIDE SEQUENCE</scope>
</reference>
<dbReference type="SUPFAM" id="SSF50475">
    <property type="entry name" value="FMN-binding split barrel"/>
    <property type="match status" value="1"/>
</dbReference>
<dbReference type="AlphaFoldDB" id="A0A383AKX5"/>
<name>A0A383AKX5_9ZZZZ</name>
<protein>
    <recommendedName>
        <fullName evidence="2">Pyridoxamine 5'-phosphate oxidase putative domain-containing protein</fullName>
    </recommendedName>
</protein>
<dbReference type="Gene3D" id="2.30.110.10">
    <property type="entry name" value="Electron Transport, Fmn-binding Protein, Chain A"/>
    <property type="match status" value="1"/>
</dbReference>
<dbReference type="InterPro" id="IPR012349">
    <property type="entry name" value="Split_barrel_FMN-bd"/>
</dbReference>
<gene>
    <name evidence="1" type="ORF">METZ01_LOCUS460699</name>
</gene>
<evidence type="ECO:0000313" key="1">
    <source>
        <dbReference type="EMBL" id="SVE07845.1"/>
    </source>
</evidence>
<evidence type="ECO:0008006" key="2">
    <source>
        <dbReference type="Google" id="ProtNLM"/>
    </source>
</evidence>